<proteinExistence type="predicted"/>
<evidence type="ECO:0000313" key="1">
    <source>
        <dbReference type="EMBL" id="MPL66174.1"/>
    </source>
</evidence>
<comment type="caution">
    <text evidence="1">The sequence shown here is derived from an EMBL/GenBank/DDBJ whole genome shotgun (WGS) entry which is preliminary data.</text>
</comment>
<organism evidence="1">
    <name type="scientific">bioreactor metagenome</name>
    <dbReference type="NCBI Taxonomy" id="1076179"/>
    <lineage>
        <taxon>unclassified sequences</taxon>
        <taxon>metagenomes</taxon>
        <taxon>ecological metagenomes</taxon>
    </lineage>
</organism>
<name>A0A644TH32_9ZZZZ</name>
<dbReference type="AlphaFoldDB" id="A0A644TH32"/>
<accession>A0A644TH32</accession>
<dbReference type="EMBL" id="VSSQ01000031">
    <property type="protein sequence ID" value="MPL66174.1"/>
    <property type="molecule type" value="Genomic_DNA"/>
</dbReference>
<gene>
    <name evidence="1" type="ORF">SDC9_11843</name>
</gene>
<reference evidence="1" key="1">
    <citation type="submission" date="2019-08" db="EMBL/GenBank/DDBJ databases">
        <authorList>
            <person name="Kucharzyk K."/>
            <person name="Murdoch R.W."/>
            <person name="Higgins S."/>
            <person name="Loffler F."/>
        </authorList>
    </citation>
    <scope>NUCLEOTIDE SEQUENCE</scope>
</reference>
<protein>
    <submittedName>
        <fullName evidence="1">Uncharacterized protein</fullName>
    </submittedName>
</protein>
<sequence length="95" mass="11226">MAGINFDELDDIEFNTFNDQDKKANFLNKRKKVIKGTSEEKTERIGLKFTPKYKQELEEYKKSLGVRTFNALLYKLIELGKETHIQELKKLIKKD</sequence>